<dbReference type="AlphaFoldDB" id="A0A933W807"/>
<feature type="transmembrane region" description="Helical" evidence="1">
    <location>
        <begin position="327"/>
        <end position="345"/>
    </location>
</feature>
<accession>A0A933W807</accession>
<gene>
    <name evidence="2" type="ORF">HZA61_05915</name>
</gene>
<feature type="transmembrane region" description="Helical" evidence="1">
    <location>
        <begin position="357"/>
        <end position="383"/>
    </location>
</feature>
<dbReference type="Proteomes" id="UP000696931">
    <property type="component" value="Unassembled WGS sequence"/>
</dbReference>
<feature type="transmembrane region" description="Helical" evidence="1">
    <location>
        <begin position="85"/>
        <end position="103"/>
    </location>
</feature>
<keyword evidence="1" id="KW-0812">Transmembrane</keyword>
<feature type="transmembrane region" description="Helical" evidence="1">
    <location>
        <begin position="137"/>
        <end position="155"/>
    </location>
</feature>
<comment type="caution">
    <text evidence="2">The sequence shown here is derived from an EMBL/GenBank/DDBJ whole genome shotgun (WGS) entry which is preliminary data.</text>
</comment>
<organism evidence="2 3">
    <name type="scientific">Eiseniibacteriota bacterium</name>
    <dbReference type="NCBI Taxonomy" id="2212470"/>
    <lineage>
        <taxon>Bacteria</taxon>
        <taxon>Candidatus Eiseniibacteriota</taxon>
    </lineage>
</organism>
<keyword evidence="1" id="KW-1133">Transmembrane helix</keyword>
<keyword evidence="1" id="KW-0472">Membrane</keyword>
<reference evidence="2" key="1">
    <citation type="submission" date="2020-07" db="EMBL/GenBank/DDBJ databases">
        <title>Huge and variable diversity of episymbiotic CPR bacteria and DPANN archaea in groundwater ecosystems.</title>
        <authorList>
            <person name="He C.Y."/>
            <person name="Keren R."/>
            <person name="Whittaker M."/>
            <person name="Farag I.F."/>
            <person name="Doudna J."/>
            <person name="Cate J.H.D."/>
            <person name="Banfield J.F."/>
        </authorList>
    </citation>
    <scope>NUCLEOTIDE SEQUENCE</scope>
    <source>
        <strain evidence="2">NC_groundwater_1813_Pr3_B-0.1um_71_17</strain>
    </source>
</reference>
<evidence type="ECO:0000313" key="3">
    <source>
        <dbReference type="Proteomes" id="UP000696931"/>
    </source>
</evidence>
<protein>
    <submittedName>
        <fullName evidence="2">Uncharacterized protein</fullName>
    </submittedName>
</protein>
<evidence type="ECO:0000256" key="1">
    <source>
        <dbReference type="SAM" id="Phobius"/>
    </source>
</evidence>
<feature type="transmembrane region" description="Helical" evidence="1">
    <location>
        <begin position="257"/>
        <end position="283"/>
    </location>
</feature>
<sequence>MRSPASHAARRGALVLAGCAVAVQLAGAAIGSFRADDWTNLERGLWATTPAGLREVWTGLNPFTLYRPLVDLWHGLLMRTFGLDAPPMLVVMVALTAVQTVLLARFARERGGDRAASALAAAALWAQVNTYAWTTQWVSNVTGSLLALFSLLALVQHHRAVRAAGRGRSPVPAVAAMALAFLAGALCKEEIVLLPAGLAALEWSRRDRLDERERRAALSSWLTLSVVAAAYLWFRTQVLPTPQVGSQRYHLTLGPHVLLSAAFFAVHLGALPAAVWTLTRLAWPQAHARDVWDSPEGRLARREAVAALVWSASATLLYLPISGRPAYGYYYLPAFAVAWAVARMLAHAAAHARPGKLNAAGALALHGALALALTATGLVLGAWHTYRARTLAVWERLDRDFPSPPPNARFVFLDSSGAECFVGRSIFNLIFDGATGSMLRLHYRRGDLDGRTLYGPEAASLAALPDSVTAVYRTRLGRIERMVNVGGATADDPARAGGAR</sequence>
<proteinExistence type="predicted"/>
<feature type="transmembrane region" description="Helical" evidence="1">
    <location>
        <begin position="216"/>
        <end position="234"/>
    </location>
</feature>
<name>A0A933W807_UNCEI</name>
<dbReference type="EMBL" id="JACRIW010000039">
    <property type="protein sequence ID" value="MBI5169002.1"/>
    <property type="molecule type" value="Genomic_DNA"/>
</dbReference>
<evidence type="ECO:0000313" key="2">
    <source>
        <dbReference type="EMBL" id="MBI5169002.1"/>
    </source>
</evidence>